<protein>
    <recommendedName>
        <fullName evidence="4">Alginate lyase domain-containing protein</fullName>
    </recommendedName>
</protein>
<dbReference type="STRING" id="870435.A0A0C3PCB1"/>
<keyword evidence="1 3" id="KW-0732">Signal</keyword>
<evidence type="ECO:0000256" key="2">
    <source>
        <dbReference type="ARBA" id="ARBA00023239"/>
    </source>
</evidence>
<dbReference type="Proteomes" id="UP000054217">
    <property type="component" value="Unassembled WGS sequence"/>
</dbReference>
<reference evidence="5 6" key="1">
    <citation type="submission" date="2014-04" db="EMBL/GenBank/DDBJ databases">
        <authorList>
            <consortium name="DOE Joint Genome Institute"/>
            <person name="Kuo A."/>
            <person name="Kohler A."/>
            <person name="Costa M.D."/>
            <person name="Nagy L.G."/>
            <person name="Floudas D."/>
            <person name="Copeland A."/>
            <person name="Barry K.W."/>
            <person name="Cichocki N."/>
            <person name="Veneault-Fourrey C."/>
            <person name="LaButti K."/>
            <person name="Lindquist E.A."/>
            <person name="Lipzen A."/>
            <person name="Lundell T."/>
            <person name="Morin E."/>
            <person name="Murat C."/>
            <person name="Sun H."/>
            <person name="Tunlid A."/>
            <person name="Henrissat B."/>
            <person name="Grigoriev I.V."/>
            <person name="Hibbett D.S."/>
            <person name="Martin F."/>
            <person name="Nordberg H.P."/>
            <person name="Cantor M.N."/>
            <person name="Hua S.X."/>
        </authorList>
    </citation>
    <scope>NUCLEOTIDE SEQUENCE [LARGE SCALE GENOMIC DNA]</scope>
    <source>
        <strain evidence="5 6">Marx 270</strain>
    </source>
</reference>
<accession>A0A0C3PCB1</accession>
<keyword evidence="6" id="KW-1185">Reference proteome</keyword>
<dbReference type="OrthoDB" id="63533at2759"/>
<dbReference type="InterPro" id="IPR008397">
    <property type="entry name" value="Alginate_lyase_dom"/>
</dbReference>
<evidence type="ECO:0000256" key="1">
    <source>
        <dbReference type="ARBA" id="ARBA00022729"/>
    </source>
</evidence>
<gene>
    <name evidence="5" type="ORF">M404DRAFT_20833</name>
</gene>
<feature type="chain" id="PRO_5002167851" description="Alginate lyase domain-containing protein" evidence="3">
    <location>
        <begin position="28"/>
        <end position="457"/>
    </location>
</feature>
<evidence type="ECO:0000313" key="6">
    <source>
        <dbReference type="Proteomes" id="UP000054217"/>
    </source>
</evidence>
<feature type="domain" description="Alginate lyase" evidence="4">
    <location>
        <begin position="74"/>
        <end position="358"/>
    </location>
</feature>
<reference evidence="6" key="2">
    <citation type="submission" date="2015-01" db="EMBL/GenBank/DDBJ databases">
        <title>Evolutionary Origins and Diversification of the Mycorrhizal Mutualists.</title>
        <authorList>
            <consortium name="DOE Joint Genome Institute"/>
            <consortium name="Mycorrhizal Genomics Consortium"/>
            <person name="Kohler A."/>
            <person name="Kuo A."/>
            <person name="Nagy L.G."/>
            <person name="Floudas D."/>
            <person name="Copeland A."/>
            <person name="Barry K.W."/>
            <person name="Cichocki N."/>
            <person name="Veneault-Fourrey C."/>
            <person name="LaButti K."/>
            <person name="Lindquist E.A."/>
            <person name="Lipzen A."/>
            <person name="Lundell T."/>
            <person name="Morin E."/>
            <person name="Murat C."/>
            <person name="Riley R."/>
            <person name="Ohm R."/>
            <person name="Sun H."/>
            <person name="Tunlid A."/>
            <person name="Henrissat B."/>
            <person name="Grigoriev I.V."/>
            <person name="Hibbett D.S."/>
            <person name="Martin F."/>
        </authorList>
    </citation>
    <scope>NUCLEOTIDE SEQUENCE [LARGE SCALE GENOMIC DNA]</scope>
    <source>
        <strain evidence="6">Marx 270</strain>
    </source>
</reference>
<dbReference type="Gene3D" id="1.50.10.100">
    <property type="entry name" value="Chondroitin AC/alginate lyase"/>
    <property type="match status" value="1"/>
</dbReference>
<dbReference type="Pfam" id="PF05426">
    <property type="entry name" value="Alginate_lyase"/>
    <property type="match status" value="1"/>
</dbReference>
<feature type="signal peptide" evidence="3">
    <location>
        <begin position="1"/>
        <end position="27"/>
    </location>
</feature>
<proteinExistence type="predicted"/>
<dbReference type="SUPFAM" id="SSF48230">
    <property type="entry name" value="Chondroitin AC/alginate lyase"/>
    <property type="match status" value="1"/>
</dbReference>
<dbReference type="HOGENOM" id="CLU_031144_1_1_1"/>
<dbReference type="AlphaFoldDB" id="A0A0C3PCB1"/>
<evidence type="ECO:0000256" key="3">
    <source>
        <dbReference type="SAM" id="SignalP"/>
    </source>
</evidence>
<name>A0A0C3PCB1_PISTI</name>
<dbReference type="GO" id="GO:0016829">
    <property type="term" value="F:lyase activity"/>
    <property type="evidence" value="ECO:0007669"/>
    <property type="project" value="UniProtKB-KW"/>
</dbReference>
<dbReference type="InterPro" id="IPR008929">
    <property type="entry name" value="Chondroitin_lyas"/>
</dbReference>
<dbReference type="GO" id="GO:0042597">
    <property type="term" value="C:periplasmic space"/>
    <property type="evidence" value="ECO:0007669"/>
    <property type="project" value="InterPro"/>
</dbReference>
<sequence length="457" mass="51192">MRLAQVALHLVASLLALSSFFPHLALAFTSYPDDFVNPNYVLARRYPGNTGGAQFSILKWADFLAPQGPWTVIDKPVAPPSGDMHDYMSWSPYSWPNCSALGNTTELPLPEVWSECPYYLRDGLFNPDVRMINNTGHFNAMADAVWMNSLAWAMTGINRYAQNAATFLNVWFLQNSTAMNPNLIYSQMRRGPGRGQLGAHTGELDLKCMAKIANAILILRNGKSFYWTNDLDQGMINWCQRFVRWFTTYWIALEEAAAPNNHGSYYYAQLASHYLIVNDIESARQAIKTYFTTTYMAQITADGEQPLEARRTRPYHYRAYNLIAMITNARIGEYLGLDYWNWTGNEGAGIKAALDYAMTIPPRTENADELYQPIAAVAAKFGDPDGKYANFLANADPHYPSAPYFLWSQPFSDSGLPAARPGWSPKRDSSAGKSIRGGPTTLFAVLPAVLGFVAWQR</sequence>
<dbReference type="EMBL" id="KN831950">
    <property type="protein sequence ID" value="KIO11390.1"/>
    <property type="molecule type" value="Genomic_DNA"/>
</dbReference>
<keyword evidence="2" id="KW-0456">Lyase</keyword>
<organism evidence="5 6">
    <name type="scientific">Pisolithus tinctorius Marx 270</name>
    <dbReference type="NCBI Taxonomy" id="870435"/>
    <lineage>
        <taxon>Eukaryota</taxon>
        <taxon>Fungi</taxon>
        <taxon>Dikarya</taxon>
        <taxon>Basidiomycota</taxon>
        <taxon>Agaricomycotina</taxon>
        <taxon>Agaricomycetes</taxon>
        <taxon>Agaricomycetidae</taxon>
        <taxon>Boletales</taxon>
        <taxon>Sclerodermatineae</taxon>
        <taxon>Pisolithaceae</taxon>
        <taxon>Pisolithus</taxon>
    </lineage>
</organism>
<evidence type="ECO:0000313" key="5">
    <source>
        <dbReference type="EMBL" id="KIO11390.1"/>
    </source>
</evidence>
<evidence type="ECO:0000259" key="4">
    <source>
        <dbReference type="Pfam" id="PF05426"/>
    </source>
</evidence>
<dbReference type="InParanoid" id="A0A0C3PCB1"/>